<dbReference type="GO" id="GO:0008324">
    <property type="term" value="F:monoatomic cation transmembrane transporter activity"/>
    <property type="evidence" value="ECO:0007669"/>
    <property type="project" value="InterPro"/>
</dbReference>
<dbReference type="PANTHER" id="PTHR32024:SF3">
    <property type="entry name" value="TRK SYSTEM POTASSIUM UPTAKE PROTEIN"/>
    <property type="match status" value="1"/>
</dbReference>
<dbReference type="AlphaFoldDB" id="A0A1D9MCF8"/>
<evidence type="ECO:0000256" key="1">
    <source>
        <dbReference type="ARBA" id="ARBA00004651"/>
    </source>
</evidence>
<comment type="subcellular location">
    <subcellularLocation>
        <location evidence="1">Cell membrane</location>
        <topology evidence="1">Multi-pass membrane protein</topology>
    </subcellularLocation>
</comment>
<dbReference type="KEGG" id="rhp:LPB142_09520"/>
<feature type="transmembrane region" description="Helical" evidence="8">
    <location>
        <begin position="283"/>
        <end position="304"/>
    </location>
</feature>
<feature type="transmembrane region" description="Helical" evidence="8">
    <location>
        <begin position="138"/>
        <end position="157"/>
    </location>
</feature>
<sequence length="508" mass="53873">MLQRIGRQIQELPLILIEMGIGAVAMLLPALHGFFLRDYDAARPFLYSLILFGVLTALLALATGANPRGPQGRSQLLAMLATFTLLPVMLAVPFNEAVPDTGFFNSWWEMVSALTTTGASLYAPERLPATLHLWRAEVAWLGGFFMLVMAIAVLAPLRLGGFEMFVSGGASSAPLLAAGEDSAEPGERIVHYTLKLLPAYLGLTALLWLALLVAGDPPLIALIHAMSTLSTSGISPVGGVGGAPSGIVGEMLIFLFLIPALSRRLWPGGGELRASARLIDDPELRLAAALVALVPVVLFLRHWIAALEVQTPTALGPIVKSLWGGAFTSLSFLTTTGFEGSTWDDARNWSGLGTPGLVLAGLAITGGGIATTAGGVRLLRVYALLRHGERELDKLIHPTSIAGGGDMARRLRREGAYIAWIFFMLFALSIAVVMMAVSFVGLPFEPATILSIAALSNTGPLASVAADTPLQWAELSEATRAILAMAMVVGRLETLAIIALFNPELWRA</sequence>
<feature type="transmembrane region" description="Helical" evidence="8">
    <location>
        <begin position="197"/>
        <end position="223"/>
    </location>
</feature>
<feature type="transmembrane region" description="Helical" evidence="8">
    <location>
        <begin position="44"/>
        <end position="64"/>
    </location>
</feature>
<dbReference type="RefSeq" id="WP_071166227.1">
    <property type="nucleotide sequence ID" value="NZ_CP017781.1"/>
</dbReference>
<keyword evidence="6" id="KW-0406">Ion transport</keyword>
<dbReference type="InterPro" id="IPR003445">
    <property type="entry name" value="Cat_transpt"/>
</dbReference>
<accession>A0A1D9MCF8</accession>
<feature type="transmembrane region" description="Helical" evidence="8">
    <location>
        <begin position="76"/>
        <end position="94"/>
    </location>
</feature>
<dbReference type="GO" id="GO:0030001">
    <property type="term" value="P:metal ion transport"/>
    <property type="evidence" value="ECO:0007669"/>
    <property type="project" value="UniProtKB-ARBA"/>
</dbReference>
<keyword evidence="5 8" id="KW-1133">Transmembrane helix</keyword>
<gene>
    <name evidence="9" type="ORF">LPB142_09520</name>
</gene>
<proteinExistence type="predicted"/>
<dbReference type="STRING" id="1850250.LPB142_09520"/>
<organism evidence="9 10">
    <name type="scientific">Rhodobacter xanthinilyticus</name>
    <dbReference type="NCBI Taxonomy" id="1850250"/>
    <lineage>
        <taxon>Bacteria</taxon>
        <taxon>Pseudomonadati</taxon>
        <taxon>Pseudomonadota</taxon>
        <taxon>Alphaproteobacteria</taxon>
        <taxon>Rhodobacterales</taxon>
        <taxon>Rhodobacter group</taxon>
        <taxon>Rhodobacter</taxon>
    </lineage>
</organism>
<evidence type="ECO:0000256" key="4">
    <source>
        <dbReference type="ARBA" id="ARBA00022692"/>
    </source>
</evidence>
<evidence type="ECO:0000256" key="5">
    <source>
        <dbReference type="ARBA" id="ARBA00022989"/>
    </source>
</evidence>
<keyword evidence="3" id="KW-1003">Cell membrane</keyword>
<dbReference type="Pfam" id="PF02386">
    <property type="entry name" value="TrkH"/>
    <property type="match status" value="1"/>
</dbReference>
<feature type="transmembrane region" description="Helical" evidence="8">
    <location>
        <begin position="12"/>
        <end position="32"/>
    </location>
</feature>
<evidence type="ECO:0000256" key="6">
    <source>
        <dbReference type="ARBA" id="ARBA00023065"/>
    </source>
</evidence>
<feature type="transmembrane region" description="Helical" evidence="8">
    <location>
        <begin position="417"/>
        <end position="440"/>
    </location>
</feature>
<dbReference type="GO" id="GO:0005886">
    <property type="term" value="C:plasma membrane"/>
    <property type="evidence" value="ECO:0007669"/>
    <property type="project" value="UniProtKB-SubCell"/>
</dbReference>
<evidence type="ECO:0008006" key="11">
    <source>
        <dbReference type="Google" id="ProtNLM"/>
    </source>
</evidence>
<keyword evidence="2" id="KW-0813">Transport</keyword>
<evidence type="ECO:0000256" key="7">
    <source>
        <dbReference type="ARBA" id="ARBA00023136"/>
    </source>
</evidence>
<evidence type="ECO:0000313" key="10">
    <source>
        <dbReference type="Proteomes" id="UP000176562"/>
    </source>
</evidence>
<dbReference type="EMBL" id="CP017781">
    <property type="protein sequence ID" value="AOZ69521.1"/>
    <property type="molecule type" value="Genomic_DNA"/>
</dbReference>
<name>A0A1D9MCF8_9RHOB</name>
<evidence type="ECO:0000256" key="8">
    <source>
        <dbReference type="SAM" id="Phobius"/>
    </source>
</evidence>
<evidence type="ECO:0000313" key="9">
    <source>
        <dbReference type="EMBL" id="AOZ69521.1"/>
    </source>
</evidence>
<dbReference type="PANTHER" id="PTHR32024">
    <property type="entry name" value="TRK SYSTEM POTASSIUM UPTAKE PROTEIN TRKG-RELATED"/>
    <property type="match status" value="1"/>
</dbReference>
<reference evidence="9 10" key="1">
    <citation type="submission" date="2016-10" db="EMBL/GenBank/DDBJ databases">
        <title>Rhodobacter sp. LPB0142, isolated from sea water.</title>
        <authorList>
            <person name="Kim E."/>
            <person name="Yi H."/>
        </authorList>
    </citation>
    <scope>NUCLEOTIDE SEQUENCE [LARGE SCALE GENOMIC DNA]</scope>
    <source>
        <strain evidence="9 10">LPB0142</strain>
    </source>
</reference>
<evidence type="ECO:0000256" key="3">
    <source>
        <dbReference type="ARBA" id="ARBA00022475"/>
    </source>
</evidence>
<dbReference type="Proteomes" id="UP000176562">
    <property type="component" value="Chromosome"/>
</dbReference>
<protein>
    <recommendedName>
        <fullName evidence="11">Potassium transporter TrkH</fullName>
    </recommendedName>
</protein>
<feature type="transmembrane region" description="Helical" evidence="8">
    <location>
        <begin position="243"/>
        <end position="262"/>
    </location>
</feature>
<keyword evidence="7 8" id="KW-0472">Membrane</keyword>
<evidence type="ECO:0000256" key="2">
    <source>
        <dbReference type="ARBA" id="ARBA00022448"/>
    </source>
</evidence>
<keyword evidence="4 8" id="KW-0812">Transmembrane</keyword>
<feature type="transmembrane region" description="Helical" evidence="8">
    <location>
        <begin position="357"/>
        <end position="379"/>
    </location>
</feature>
<keyword evidence="10" id="KW-1185">Reference proteome</keyword>